<dbReference type="Pfam" id="PF04542">
    <property type="entry name" value="Sigma70_r2"/>
    <property type="match status" value="1"/>
</dbReference>
<evidence type="ECO:0000256" key="2">
    <source>
        <dbReference type="ARBA" id="ARBA00023015"/>
    </source>
</evidence>
<evidence type="ECO:0000256" key="5">
    <source>
        <dbReference type="ARBA" id="ARBA00023163"/>
    </source>
</evidence>
<keyword evidence="2" id="KW-0805">Transcription regulation</keyword>
<dbReference type="PANTHER" id="PTHR43133">
    <property type="entry name" value="RNA POLYMERASE ECF-TYPE SIGMA FACTO"/>
    <property type="match status" value="1"/>
</dbReference>
<evidence type="ECO:0000256" key="1">
    <source>
        <dbReference type="ARBA" id="ARBA00010641"/>
    </source>
</evidence>
<dbReference type="EMBL" id="JAPNKA010000001">
    <property type="protein sequence ID" value="MCY1080700.1"/>
    <property type="molecule type" value="Genomic_DNA"/>
</dbReference>
<gene>
    <name evidence="7" type="ORF">OV287_40280</name>
</gene>
<keyword evidence="3" id="KW-0731">Sigma factor</keyword>
<comment type="caution">
    <text evidence="7">The sequence shown here is derived from an EMBL/GenBank/DDBJ whole genome shotgun (WGS) entry which is preliminary data.</text>
</comment>
<feature type="domain" description="RNA polymerase sigma-70 region 2" evidence="6">
    <location>
        <begin position="28"/>
        <end position="93"/>
    </location>
</feature>
<dbReference type="PANTHER" id="PTHR43133:SF8">
    <property type="entry name" value="RNA POLYMERASE SIGMA FACTOR HI_1459-RELATED"/>
    <property type="match status" value="1"/>
</dbReference>
<dbReference type="InterPro" id="IPR036388">
    <property type="entry name" value="WH-like_DNA-bd_sf"/>
</dbReference>
<evidence type="ECO:0000256" key="4">
    <source>
        <dbReference type="ARBA" id="ARBA00023125"/>
    </source>
</evidence>
<dbReference type="Gene3D" id="1.10.10.10">
    <property type="entry name" value="Winged helix-like DNA-binding domain superfamily/Winged helix DNA-binding domain"/>
    <property type="match status" value="1"/>
</dbReference>
<proteinExistence type="inferred from homology"/>
<comment type="similarity">
    <text evidence="1">Belongs to the sigma-70 factor family. ECF subfamily.</text>
</comment>
<keyword evidence="4" id="KW-0238">DNA-binding</keyword>
<name>A0ABT4AG86_9BACT</name>
<protein>
    <submittedName>
        <fullName evidence="7">Sigma-70 family RNA polymerase sigma factor</fullName>
    </submittedName>
</protein>
<dbReference type="Proteomes" id="UP001207654">
    <property type="component" value="Unassembled WGS sequence"/>
</dbReference>
<reference evidence="7 8" key="1">
    <citation type="submission" date="2022-11" db="EMBL/GenBank/DDBJ databases">
        <title>Minimal conservation of predation-associated metabolite biosynthetic gene clusters underscores biosynthetic potential of Myxococcota including descriptions for ten novel species: Archangium lansinium sp. nov., Myxococcus landrumus sp. nov., Nannocystis bai.</title>
        <authorList>
            <person name="Ahearne A."/>
            <person name="Stevens C."/>
            <person name="Phillips K."/>
        </authorList>
    </citation>
    <scope>NUCLEOTIDE SEQUENCE [LARGE SCALE GENOMIC DNA]</scope>
    <source>
        <strain evidence="7 8">MIWBW</strain>
    </source>
</reference>
<evidence type="ECO:0000256" key="3">
    <source>
        <dbReference type="ARBA" id="ARBA00023082"/>
    </source>
</evidence>
<dbReference type="InterPro" id="IPR007627">
    <property type="entry name" value="RNA_pol_sigma70_r2"/>
</dbReference>
<sequence>MSAPGHLIQLHQDATQLEVDPADFTAVVRAYRPYVAGVVKRMLGRDDDVDDIVQDTFLRALEGLKRLENPLRVKPYLASTAVRLTLRRLRRRRLQRAFGLWERWNPTLLSMPRGNGEHRARLSDVYRVLDGRSADEQVAWSLRYLEGERLESVAELLGCSLSTAKRRIAAVDAALEEAHRD</sequence>
<organism evidence="7 8">
    <name type="scientific">Archangium lansingense</name>
    <dbReference type="NCBI Taxonomy" id="2995310"/>
    <lineage>
        <taxon>Bacteria</taxon>
        <taxon>Pseudomonadati</taxon>
        <taxon>Myxococcota</taxon>
        <taxon>Myxococcia</taxon>
        <taxon>Myxococcales</taxon>
        <taxon>Cystobacterineae</taxon>
        <taxon>Archangiaceae</taxon>
        <taxon>Archangium</taxon>
    </lineage>
</organism>
<dbReference type="SUPFAM" id="SSF88659">
    <property type="entry name" value="Sigma3 and sigma4 domains of RNA polymerase sigma factors"/>
    <property type="match status" value="1"/>
</dbReference>
<dbReference type="InterPro" id="IPR039425">
    <property type="entry name" value="RNA_pol_sigma-70-like"/>
</dbReference>
<evidence type="ECO:0000313" key="7">
    <source>
        <dbReference type="EMBL" id="MCY1080700.1"/>
    </source>
</evidence>
<evidence type="ECO:0000259" key="6">
    <source>
        <dbReference type="Pfam" id="PF04542"/>
    </source>
</evidence>
<dbReference type="NCBIfam" id="TIGR02937">
    <property type="entry name" value="sigma70-ECF"/>
    <property type="match status" value="1"/>
</dbReference>
<dbReference type="RefSeq" id="WP_267539340.1">
    <property type="nucleotide sequence ID" value="NZ_JAPNKA010000001.1"/>
</dbReference>
<accession>A0ABT4AG86</accession>
<keyword evidence="5" id="KW-0804">Transcription</keyword>
<keyword evidence="8" id="KW-1185">Reference proteome</keyword>
<dbReference type="InterPro" id="IPR013324">
    <property type="entry name" value="RNA_pol_sigma_r3/r4-like"/>
</dbReference>
<dbReference type="InterPro" id="IPR014284">
    <property type="entry name" value="RNA_pol_sigma-70_dom"/>
</dbReference>
<dbReference type="Gene3D" id="1.10.1740.10">
    <property type="match status" value="1"/>
</dbReference>
<evidence type="ECO:0000313" key="8">
    <source>
        <dbReference type="Proteomes" id="UP001207654"/>
    </source>
</evidence>
<dbReference type="SUPFAM" id="SSF88946">
    <property type="entry name" value="Sigma2 domain of RNA polymerase sigma factors"/>
    <property type="match status" value="1"/>
</dbReference>
<dbReference type="InterPro" id="IPR013325">
    <property type="entry name" value="RNA_pol_sigma_r2"/>
</dbReference>